<reference evidence="2" key="1">
    <citation type="journal article" date="2014" name="Front. Microbiol.">
        <title>High frequency of phylogenetically diverse reductive dehalogenase-homologous genes in deep subseafloor sedimentary metagenomes.</title>
        <authorList>
            <person name="Kawai M."/>
            <person name="Futagami T."/>
            <person name="Toyoda A."/>
            <person name="Takaki Y."/>
            <person name="Nishi S."/>
            <person name="Hori S."/>
            <person name="Arai W."/>
            <person name="Tsubouchi T."/>
            <person name="Morono Y."/>
            <person name="Uchiyama I."/>
            <person name="Ito T."/>
            <person name="Fujiyama A."/>
            <person name="Inagaki F."/>
            <person name="Takami H."/>
        </authorList>
    </citation>
    <scope>NUCLEOTIDE SEQUENCE</scope>
    <source>
        <strain evidence="2">Expedition CK06-06</strain>
    </source>
</reference>
<dbReference type="InterPro" id="IPR012337">
    <property type="entry name" value="RNaseH-like_sf"/>
</dbReference>
<feature type="domain" description="DNA polymerase I 3'-5' exonuclease" evidence="1">
    <location>
        <begin position="77"/>
        <end position="150"/>
    </location>
</feature>
<protein>
    <recommendedName>
        <fullName evidence="1">DNA polymerase I 3'-5' exonuclease domain-containing protein</fullName>
    </recommendedName>
</protein>
<dbReference type="InterPro" id="IPR036397">
    <property type="entry name" value="RNaseH_sf"/>
</dbReference>
<organism evidence="2">
    <name type="scientific">marine sediment metagenome</name>
    <dbReference type="NCBI Taxonomy" id="412755"/>
    <lineage>
        <taxon>unclassified sequences</taxon>
        <taxon>metagenomes</taxon>
        <taxon>ecological metagenomes</taxon>
    </lineage>
</organism>
<dbReference type="Gene3D" id="3.30.420.10">
    <property type="entry name" value="Ribonuclease H-like superfamily/Ribonuclease H"/>
    <property type="match status" value="1"/>
</dbReference>
<dbReference type="SUPFAM" id="SSF53098">
    <property type="entry name" value="Ribonuclease H-like"/>
    <property type="match status" value="1"/>
</dbReference>
<name>X1NVT7_9ZZZZ</name>
<dbReference type="EMBL" id="BARV01039745">
    <property type="protein sequence ID" value="GAI47723.1"/>
    <property type="molecule type" value="Genomic_DNA"/>
</dbReference>
<evidence type="ECO:0000313" key="2">
    <source>
        <dbReference type="EMBL" id="GAI47723.1"/>
    </source>
</evidence>
<sequence length="156" mass="17902">FSSLEKRLVNLKDKINFKKETPGVKKRADKINLKHLTGGLNLEILNKNITKKIYITEFAADDVFYGIILYSGLDSAYLIERDSLNEGAVKKTVKKLLENNEIKKSGFDFKRIYKILKDYGICLRGKFIDYKILYLILNPVKSTTTLDEITGDLLSF</sequence>
<feature type="non-terminal residue" evidence="2">
    <location>
        <position position="1"/>
    </location>
</feature>
<proteinExistence type="predicted"/>
<dbReference type="GO" id="GO:0003676">
    <property type="term" value="F:nucleic acid binding"/>
    <property type="evidence" value="ECO:0007669"/>
    <property type="project" value="InterPro"/>
</dbReference>
<dbReference type="Pfam" id="PF22619">
    <property type="entry name" value="DNA_polI_exo1"/>
    <property type="match status" value="1"/>
</dbReference>
<comment type="caution">
    <text evidence="2">The sequence shown here is derived from an EMBL/GenBank/DDBJ whole genome shotgun (WGS) entry which is preliminary data.</text>
</comment>
<gene>
    <name evidence="2" type="ORF">S06H3_60817</name>
</gene>
<dbReference type="InterPro" id="IPR054690">
    <property type="entry name" value="DNA_polI_exonuclease"/>
</dbReference>
<dbReference type="AlphaFoldDB" id="X1NVT7"/>
<evidence type="ECO:0000259" key="1">
    <source>
        <dbReference type="Pfam" id="PF22619"/>
    </source>
</evidence>
<accession>X1NVT7</accession>